<gene>
    <name evidence="6" type="ORF">C811_00437</name>
</gene>
<feature type="transmembrane region" description="Helical" evidence="5">
    <location>
        <begin position="6"/>
        <end position="27"/>
    </location>
</feature>
<evidence type="ECO:0000313" key="6">
    <source>
        <dbReference type="EMBL" id="EOS52407.1"/>
    </source>
</evidence>
<dbReference type="Pfam" id="PF05105">
    <property type="entry name" value="Phage_holin_4_1"/>
    <property type="match status" value="1"/>
</dbReference>
<dbReference type="GO" id="GO:0016020">
    <property type="term" value="C:membrane"/>
    <property type="evidence" value="ECO:0007669"/>
    <property type="project" value="UniProtKB-SubCell"/>
</dbReference>
<keyword evidence="4 5" id="KW-0472">Membrane</keyword>
<feature type="transmembrane region" description="Helical" evidence="5">
    <location>
        <begin position="71"/>
        <end position="93"/>
    </location>
</feature>
<evidence type="ECO:0000256" key="2">
    <source>
        <dbReference type="ARBA" id="ARBA00022692"/>
    </source>
</evidence>
<protein>
    <submittedName>
        <fullName evidence="6">Toxin secretion/phage lysis holin</fullName>
    </submittedName>
</protein>
<evidence type="ECO:0000256" key="4">
    <source>
        <dbReference type="ARBA" id="ARBA00023136"/>
    </source>
</evidence>
<keyword evidence="2 5" id="KW-0812">Transmembrane</keyword>
<dbReference type="GeneID" id="82190062"/>
<dbReference type="EMBL" id="ASSY01000005">
    <property type="protein sequence ID" value="EOS52407.1"/>
    <property type="molecule type" value="Genomic_DNA"/>
</dbReference>
<feature type="transmembrane region" description="Helical" evidence="5">
    <location>
        <begin position="39"/>
        <end position="59"/>
    </location>
</feature>
<sequence>MDFHVLLITCVMIVLDVVFGFAGAIKQKDVQSSKLRDGLWHKAGFMGLITLAYVIQYTAQHAELGFDVPSVMAVCVYVIVTEVVSVFENLCVLNPNLVDSPLGAIFRKAPKVEAAELESANAVAGVSSAEVAAGGVSQDASSEKWIGAEFADVAGGDAE</sequence>
<evidence type="ECO:0000313" key="7">
    <source>
        <dbReference type="Proteomes" id="UP000014204"/>
    </source>
</evidence>
<evidence type="ECO:0000256" key="3">
    <source>
        <dbReference type="ARBA" id="ARBA00022989"/>
    </source>
</evidence>
<keyword evidence="7" id="KW-1185">Reference proteome</keyword>
<dbReference type="eggNOG" id="ENOG5032CYC">
    <property type="taxonomic scope" value="Bacteria"/>
</dbReference>
<dbReference type="AlphaFoldDB" id="R9L9L0"/>
<reference evidence="6 7" key="1">
    <citation type="submission" date="2013-04" db="EMBL/GenBank/DDBJ databases">
        <title>The Genome Sequence of Enterorhabdus caecimuris B7.</title>
        <authorList>
            <consortium name="The Broad Institute Genomics Platform"/>
            <consortium name="The Broad Institute Genome Sequencing Center for Infectious Disease"/>
            <person name="Earl A."/>
            <person name="Xavier R."/>
            <person name="Elson C."/>
            <person name="Duck W."/>
            <person name="Walker B."/>
            <person name="Young S."/>
            <person name="Zeng Q."/>
            <person name="Gargeya S."/>
            <person name="Fitzgerald M."/>
            <person name="Haas B."/>
            <person name="Abouelleil A."/>
            <person name="Allen A.W."/>
            <person name="Alvarado L."/>
            <person name="Arachchi H.M."/>
            <person name="Berlin A.M."/>
            <person name="Chapman S.B."/>
            <person name="Gainer-Dewar J."/>
            <person name="Goldberg J."/>
            <person name="Griggs A."/>
            <person name="Gujja S."/>
            <person name="Hansen M."/>
            <person name="Howarth C."/>
            <person name="Imamovic A."/>
            <person name="Ireland A."/>
            <person name="Larimer J."/>
            <person name="McCowan C."/>
            <person name="Murphy C."/>
            <person name="Pearson M."/>
            <person name="Poon T.W."/>
            <person name="Priest M."/>
            <person name="Roberts A."/>
            <person name="Saif S."/>
            <person name="Shea T."/>
            <person name="Sisk P."/>
            <person name="Sykes S."/>
            <person name="Wortman J."/>
            <person name="Nusbaum C."/>
            <person name="Birren B."/>
        </authorList>
    </citation>
    <scope>NUCLEOTIDE SEQUENCE [LARGE SCALE GENOMIC DNA]</scope>
    <source>
        <strain evidence="6 7">B7</strain>
    </source>
</reference>
<dbReference type="InterPro" id="IPR006480">
    <property type="entry name" value="Phage_holin_4_1"/>
</dbReference>
<proteinExistence type="predicted"/>
<comment type="subcellular location">
    <subcellularLocation>
        <location evidence="1">Membrane</location>
        <topology evidence="1">Multi-pass membrane protein</topology>
    </subcellularLocation>
</comment>
<keyword evidence="3 5" id="KW-1133">Transmembrane helix</keyword>
<accession>R9L9L0</accession>
<comment type="caution">
    <text evidence="6">The sequence shown here is derived from an EMBL/GenBank/DDBJ whole genome shotgun (WGS) entry which is preliminary data.</text>
</comment>
<evidence type="ECO:0000256" key="1">
    <source>
        <dbReference type="ARBA" id="ARBA00004141"/>
    </source>
</evidence>
<dbReference type="OrthoDB" id="3177740at2"/>
<dbReference type="RefSeq" id="WP_016308671.1">
    <property type="nucleotide sequence ID" value="NZ_KE159646.1"/>
</dbReference>
<dbReference type="NCBIfam" id="TIGR01593">
    <property type="entry name" value="holin_tox_secr"/>
    <property type="match status" value="1"/>
</dbReference>
<dbReference type="Proteomes" id="UP000014204">
    <property type="component" value="Unassembled WGS sequence"/>
</dbReference>
<evidence type="ECO:0000256" key="5">
    <source>
        <dbReference type="SAM" id="Phobius"/>
    </source>
</evidence>
<organism evidence="6 7">
    <name type="scientific">Adlercreutzia caecimuris B7</name>
    <dbReference type="NCBI Taxonomy" id="1235794"/>
    <lineage>
        <taxon>Bacteria</taxon>
        <taxon>Bacillati</taxon>
        <taxon>Actinomycetota</taxon>
        <taxon>Coriobacteriia</taxon>
        <taxon>Eggerthellales</taxon>
        <taxon>Eggerthellaceae</taxon>
        <taxon>Adlercreutzia</taxon>
    </lineage>
</organism>
<dbReference type="HOGENOM" id="CLU_145304_0_0_11"/>
<dbReference type="STRING" id="1235794.C811_00437"/>
<name>R9L9L0_9ACTN</name>